<dbReference type="PANTHER" id="PTHR43586">
    <property type="entry name" value="CYSTEINE DESULFURASE"/>
    <property type="match status" value="1"/>
</dbReference>
<dbReference type="Gene3D" id="3.40.640.10">
    <property type="entry name" value="Type I PLP-dependent aspartate aminotransferase-like (Major domain)"/>
    <property type="match status" value="1"/>
</dbReference>
<proteinExistence type="inferred from homology"/>
<comment type="similarity">
    <text evidence="2">Belongs to the class-V pyridoxal-phosphate-dependent aminotransferase family. Csd subfamily.</text>
</comment>
<dbReference type="PANTHER" id="PTHR43586:SF4">
    <property type="entry name" value="ISOPENICILLIN N EPIMERASE"/>
    <property type="match status" value="1"/>
</dbReference>
<comment type="cofactor">
    <cofactor evidence="1">
        <name>pyridoxal 5'-phosphate</name>
        <dbReference type="ChEBI" id="CHEBI:597326"/>
    </cofactor>
</comment>
<evidence type="ECO:0000256" key="1">
    <source>
        <dbReference type="ARBA" id="ARBA00001933"/>
    </source>
</evidence>
<dbReference type="Pfam" id="PF00266">
    <property type="entry name" value="Aminotran_5"/>
    <property type="match status" value="1"/>
</dbReference>
<dbReference type="EC" id="2.8.1.7" evidence="3"/>
<keyword evidence="4" id="KW-0663">Pyridoxal phosphate</keyword>
<keyword evidence="8" id="KW-1185">Reference proteome</keyword>
<dbReference type="InterPro" id="IPR010969">
    <property type="entry name" value="Cys_dSase-rel_unknwn_funct"/>
</dbReference>
<dbReference type="STRING" id="1601833.SAMN05518684_111105"/>
<reference evidence="8" key="1">
    <citation type="submission" date="2016-10" db="EMBL/GenBank/DDBJ databases">
        <authorList>
            <person name="Varghese N."/>
            <person name="Submissions S."/>
        </authorList>
    </citation>
    <scope>NUCLEOTIDE SEQUENCE [LARGE SCALE GENOMIC DNA]</scope>
    <source>
        <strain evidence="8">S9</strain>
    </source>
</reference>
<gene>
    <name evidence="7" type="ORF">SAMN05518684_111105</name>
</gene>
<evidence type="ECO:0000313" key="8">
    <source>
        <dbReference type="Proteomes" id="UP000198571"/>
    </source>
</evidence>
<dbReference type="InterPro" id="IPR000192">
    <property type="entry name" value="Aminotrans_V_dom"/>
</dbReference>
<dbReference type="NCBIfam" id="TIGR01977">
    <property type="entry name" value="am_tr_V_EF2568"/>
    <property type="match status" value="1"/>
</dbReference>
<organism evidence="7 8">
    <name type="scientific">Salipaludibacillus aurantiacus</name>
    <dbReference type="NCBI Taxonomy" id="1601833"/>
    <lineage>
        <taxon>Bacteria</taxon>
        <taxon>Bacillati</taxon>
        <taxon>Bacillota</taxon>
        <taxon>Bacilli</taxon>
        <taxon>Bacillales</taxon>
        <taxon>Bacillaceae</taxon>
    </lineage>
</organism>
<protein>
    <recommendedName>
        <fullName evidence="3">cysteine desulfurase</fullName>
        <ecNumber evidence="3">2.8.1.7</ecNumber>
    </recommendedName>
</protein>
<evidence type="ECO:0000256" key="3">
    <source>
        <dbReference type="ARBA" id="ARBA00012239"/>
    </source>
</evidence>
<feature type="domain" description="Aminotransferase class V" evidence="6">
    <location>
        <begin position="2"/>
        <end position="373"/>
    </location>
</feature>
<dbReference type="GO" id="GO:0031071">
    <property type="term" value="F:cysteine desulfurase activity"/>
    <property type="evidence" value="ECO:0007669"/>
    <property type="project" value="UniProtKB-EC"/>
</dbReference>
<dbReference type="InterPro" id="IPR016454">
    <property type="entry name" value="Cysteine_dSase"/>
</dbReference>
<evidence type="ECO:0000256" key="5">
    <source>
        <dbReference type="ARBA" id="ARBA00050776"/>
    </source>
</evidence>
<dbReference type="InterPro" id="IPR015421">
    <property type="entry name" value="PyrdxlP-dep_Trfase_major"/>
</dbReference>
<accession>A0A1H9VM40</accession>
<dbReference type="InterPro" id="IPR015424">
    <property type="entry name" value="PyrdxlP-dep_Trfase"/>
</dbReference>
<dbReference type="RefSeq" id="WP_093053502.1">
    <property type="nucleotide sequence ID" value="NZ_FOGT01000011.1"/>
</dbReference>
<sequence>MIYFDQAASSFPKPPEVGQAVSEAILRYGANPGRSGHKLARQANSVIETTRRKLHKMFHSHSPDRVVFSNNATSALNQAIEGLTWKRGDHVLATVFEHNSVRRPLERLKQEKGITVDYLQADGQASPGKWADIVKRHLTDRTKLVIVTHGSNVTGEIIPVKEIGDLVADHPALYCVDASQTAGVLDINMKGMGIDLLAFPGHKGLLGPQGTGVLMVANNILLRPVHVGGTGSASELPAQPDIWPAGWESGTLNTPGIAGLLKGLETIEKYGLDYIHSHEKELASYCIKELEAIEGVKIVGPGAEEERLGVVAFYIKGVDSNEAAMILDEHYNIAVRAGLHCAPLTHNVYKTADSGLIRASFGIYNTFGEIDTFTGAIKEIKEGLLE</sequence>
<evidence type="ECO:0000259" key="6">
    <source>
        <dbReference type="Pfam" id="PF00266"/>
    </source>
</evidence>
<dbReference type="Gene3D" id="3.90.1150.10">
    <property type="entry name" value="Aspartate Aminotransferase, domain 1"/>
    <property type="match status" value="1"/>
</dbReference>
<dbReference type="AlphaFoldDB" id="A0A1H9VM40"/>
<evidence type="ECO:0000256" key="2">
    <source>
        <dbReference type="ARBA" id="ARBA00010447"/>
    </source>
</evidence>
<dbReference type="OrthoDB" id="9804366at2"/>
<evidence type="ECO:0000256" key="4">
    <source>
        <dbReference type="ARBA" id="ARBA00022898"/>
    </source>
</evidence>
<dbReference type="EMBL" id="FOGT01000011">
    <property type="protein sequence ID" value="SES22652.1"/>
    <property type="molecule type" value="Genomic_DNA"/>
</dbReference>
<evidence type="ECO:0000313" key="7">
    <source>
        <dbReference type="EMBL" id="SES22652.1"/>
    </source>
</evidence>
<dbReference type="InterPro" id="IPR015422">
    <property type="entry name" value="PyrdxlP-dep_Trfase_small"/>
</dbReference>
<dbReference type="PIRSF" id="PIRSF005572">
    <property type="entry name" value="NifS"/>
    <property type="match status" value="1"/>
</dbReference>
<dbReference type="SUPFAM" id="SSF53383">
    <property type="entry name" value="PLP-dependent transferases"/>
    <property type="match status" value="1"/>
</dbReference>
<name>A0A1H9VM40_9BACI</name>
<comment type="catalytic activity">
    <reaction evidence="5">
        <text>(sulfur carrier)-H + L-cysteine = (sulfur carrier)-SH + L-alanine</text>
        <dbReference type="Rhea" id="RHEA:43892"/>
        <dbReference type="Rhea" id="RHEA-COMP:14737"/>
        <dbReference type="Rhea" id="RHEA-COMP:14739"/>
        <dbReference type="ChEBI" id="CHEBI:29917"/>
        <dbReference type="ChEBI" id="CHEBI:35235"/>
        <dbReference type="ChEBI" id="CHEBI:57972"/>
        <dbReference type="ChEBI" id="CHEBI:64428"/>
        <dbReference type="EC" id="2.8.1.7"/>
    </reaction>
</comment>
<dbReference type="Proteomes" id="UP000198571">
    <property type="component" value="Unassembled WGS sequence"/>
</dbReference>